<organism evidence="1 2">
    <name type="scientific">Mycolicibacterium conceptionense</name>
    <dbReference type="NCBI Taxonomy" id="451644"/>
    <lineage>
        <taxon>Bacteria</taxon>
        <taxon>Bacillati</taxon>
        <taxon>Actinomycetota</taxon>
        <taxon>Actinomycetes</taxon>
        <taxon>Mycobacteriales</taxon>
        <taxon>Mycobacteriaceae</taxon>
        <taxon>Mycolicibacterium</taxon>
    </lineage>
</organism>
<dbReference type="Proteomes" id="UP000037594">
    <property type="component" value="Unassembled WGS sequence"/>
</dbReference>
<name>A0A0J8U665_9MYCO</name>
<dbReference type="EMBL" id="LFOD01000025">
    <property type="protein sequence ID" value="KMV15935.1"/>
    <property type="molecule type" value="Genomic_DNA"/>
</dbReference>
<gene>
    <name evidence="1" type="ORF">ACT17_22835</name>
</gene>
<evidence type="ECO:0000313" key="1">
    <source>
        <dbReference type="EMBL" id="KMV15935.1"/>
    </source>
</evidence>
<reference evidence="1 2" key="1">
    <citation type="submission" date="2015-06" db="EMBL/GenBank/DDBJ databases">
        <title>Genome sequence of Mycobacterium conceptionense strain MLE.</title>
        <authorList>
            <person name="Greninger A.L."/>
            <person name="Cunningham G."/>
            <person name="Chiu C.Y."/>
            <person name="Miller S."/>
        </authorList>
    </citation>
    <scope>NUCLEOTIDE SEQUENCE [LARGE SCALE GENOMIC DNA]</scope>
    <source>
        <strain evidence="1 2">MLE</strain>
    </source>
</reference>
<proteinExistence type="predicted"/>
<dbReference type="RefSeq" id="WP_234713658.1">
    <property type="nucleotide sequence ID" value="NZ_LFOD01000025.1"/>
</dbReference>
<sequence length="100" mass="10929">MNRFRLRGDTTEFPAYAHGAGRDGHNYPVVDRATLAAVIARRNVLDNGHISDITFHGGAGATVREYHWDDDGRALDATHTVNPHGSGFYLLDMGLPLVEA</sequence>
<accession>A0A0J8U665</accession>
<comment type="caution">
    <text evidence="1">The sequence shown here is derived from an EMBL/GenBank/DDBJ whole genome shotgun (WGS) entry which is preliminary data.</text>
</comment>
<dbReference type="PATRIC" id="fig|451644.5.peg.4715"/>
<protein>
    <submittedName>
        <fullName evidence="1">Uncharacterized protein</fullName>
    </submittedName>
</protein>
<dbReference type="AlphaFoldDB" id="A0A0J8U665"/>
<evidence type="ECO:0000313" key="2">
    <source>
        <dbReference type="Proteomes" id="UP000037594"/>
    </source>
</evidence>